<comment type="similarity">
    <text evidence="2 9">Belongs to the UQCRB/QCR7 family.</text>
</comment>
<evidence type="ECO:0000256" key="4">
    <source>
        <dbReference type="ARBA" id="ARBA00022660"/>
    </source>
</evidence>
<evidence type="ECO:0000256" key="5">
    <source>
        <dbReference type="ARBA" id="ARBA00022792"/>
    </source>
</evidence>
<dbReference type="OrthoDB" id="425749at2759"/>
<dbReference type="EMBL" id="JADNRY010000081">
    <property type="protein sequence ID" value="KAF9066892.1"/>
    <property type="molecule type" value="Genomic_DNA"/>
</dbReference>
<dbReference type="FunFam" id="1.10.1090.10:FF:000001">
    <property type="entry name" value="Cytochrome b-c1 complex subunit 7"/>
    <property type="match status" value="1"/>
</dbReference>
<evidence type="ECO:0000256" key="8">
    <source>
        <dbReference type="ARBA" id="ARBA00023136"/>
    </source>
</evidence>
<keyword evidence="11" id="KW-1185">Reference proteome</keyword>
<dbReference type="Pfam" id="PF02271">
    <property type="entry name" value="UCR_14kD"/>
    <property type="match status" value="1"/>
</dbReference>
<dbReference type="GO" id="GO:0005743">
    <property type="term" value="C:mitochondrial inner membrane"/>
    <property type="evidence" value="ECO:0007669"/>
    <property type="project" value="UniProtKB-SubCell"/>
</dbReference>
<keyword evidence="6 9" id="KW-0249">Electron transport</keyword>
<dbReference type="GO" id="GO:0006122">
    <property type="term" value="P:mitochondrial electron transport, ubiquinol to cytochrome c"/>
    <property type="evidence" value="ECO:0007669"/>
    <property type="project" value="InterPro"/>
</dbReference>
<dbReference type="PIRSF" id="PIRSF000022">
    <property type="entry name" value="Bc1_14K"/>
    <property type="match status" value="1"/>
</dbReference>
<protein>
    <recommendedName>
        <fullName evidence="9">Cytochrome b-c1 complex subunit 7</fullName>
    </recommendedName>
</protein>
<keyword evidence="5 9" id="KW-0999">Mitochondrion inner membrane</keyword>
<name>A0A9P5PPJ0_9AGAR</name>
<dbReference type="GO" id="GO:0045275">
    <property type="term" value="C:respiratory chain complex III"/>
    <property type="evidence" value="ECO:0007669"/>
    <property type="project" value="InterPro"/>
</dbReference>
<evidence type="ECO:0000256" key="2">
    <source>
        <dbReference type="ARBA" id="ARBA00008554"/>
    </source>
</evidence>
<evidence type="ECO:0000256" key="6">
    <source>
        <dbReference type="ARBA" id="ARBA00022982"/>
    </source>
</evidence>
<evidence type="ECO:0000256" key="9">
    <source>
        <dbReference type="PIRNR" id="PIRNR000022"/>
    </source>
</evidence>
<dbReference type="InterPro" id="IPR036544">
    <property type="entry name" value="QCR7_sf"/>
</dbReference>
<dbReference type="InterPro" id="IPR003197">
    <property type="entry name" value="QCR7"/>
</dbReference>
<evidence type="ECO:0000256" key="7">
    <source>
        <dbReference type="ARBA" id="ARBA00023128"/>
    </source>
</evidence>
<sequence>MSLGPSLASKVLASKTLSSWIVPVAQWYANVSGYRKYGLRYDDLIMEENEDVQRAIKRLTPREQYDRAYRFKRASHASVLHAPLDKSQWTTPEQDVRYLSPHIVEVEKEEKERVMWDTALISRRK</sequence>
<comment type="subcellular location">
    <subcellularLocation>
        <location evidence="1">Mitochondrion inner membrane</location>
        <topology evidence="1">Peripheral membrane protein</topology>
        <orientation evidence="1">Matrix side</orientation>
    </subcellularLocation>
</comment>
<dbReference type="Gene3D" id="1.10.1090.10">
    <property type="entry name" value="Cytochrome b-c1 complex subunit 7"/>
    <property type="match status" value="1"/>
</dbReference>
<keyword evidence="8 9" id="KW-0472">Membrane</keyword>
<evidence type="ECO:0000313" key="11">
    <source>
        <dbReference type="Proteomes" id="UP000772434"/>
    </source>
</evidence>
<accession>A0A9P5PPJ0</accession>
<dbReference type="PANTHER" id="PTHR12022">
    <property type="entry name" value="UBIQUINOL-CYTOCHROME C REDUCTASE COMPLEX 14 KD PROTEIN"/>
    <property type="match status" value="1"/>
</dbReference>
<evidence type="ECO:0000256" key="1">
    <source>
        <dbReference type="ARBA" id="ARBA00004443"/>
    </source>
</evidence>
<comment type="function">
    <text evidence="9">Component of the ubiquinol-cytochrome c oxidoreductase, a multisubunit transmembrane complex that is part of the mitochondrial electron transport chain which drives oxidative phosphorylation.</text>
</comment>
<proteinExistence type="inferred from homology"/>
<evidence type="ECO:0000256" key="3">
    <source>
        <dbReference type="ARBA" id="ARBA00022448"/>
    </source>
</evidence>
<evidence type="ECO:0000313" key="10">
    <source>
        <dbReference type="EMBL" id="KAF9066892.1"/>
    </source>
</evidence>
<dbReference type="Proteomes" id="UP000772434">
    <property type="component" value="Unassembled WGS sequence"/>
</dbReference>
<dbReference type="AlphaFoldDB" id="A0A9P5PPJ0"/>
<keyword evidence="7 9" id="KW-0496">Mitochondrion</keyword>
<dbReference type="SUPFAM" id="SSF81524">
    <property type="entry name" value="14 kDa protein of cytochrome bc1 complex (Ubiquinol-cytochrome c reductase)"/>
    <property type="match status" value="1"/>
</dbReference>
<reference evidence="10" key="1">
    <citation type="submission" date="2020-11" db="EMBL/GenBank/DDBJ databases">
        <authorList>
            <consortium name="DOE Joint Genome Institute"/>
            <person name="Ahrendt S."/>
            <person name="Riley R."/>
            <person name="Andreopoulos W."/>
            <person name="Labutti K."/>
            <person name="Pangilinan J."/>
            <person name="Ruiz-Duenas F.J."/>
            <person name="Barrasa J.M."/>
            <person name="Sanchez-Garcia M."/>
            <person name="Camarero S."/>
            <person name="Miyauchi S."/>
            <person name="Serrano A."/>
            <person name="Linde D."/>
            <person name="Babiker R."/>
            <person name="Drula E."/>
            <person name="Ayuso-Fernandez I."/>
            <person name="Pacheco R."/>
            <person name="Padilla G."/>
            <person name="Ferreira P."/>
            <person name="Barriuso J."/>
            <person name="Kellner H."/>
            <person name="Castanera R."/>
            <person name="Alfaro M."/>
            <person name="Ramirez L."/>
            <person name="Pisabarro A.G."/>
            <person name="Kuo A."/>
            <person name="Tritt A."/>
            <person name="Lipzen A."/>
            <person name="He G."/>
            <person name="Yan M."/>
            <person name="Ng V."/>
            <person name="Cullen D."/>
            <person name="Martin F."/>
            <person name="Rosso M.-N."/>
            <person name="Henrissat B."/>
            <person name="Hibbett D."/>
            <person name="Martinez A.T."/>
            <person name="Grigoriev I.V."/>
        </authorList>
    </citation>
    <scope>NUCLEOTIDE SEQUENCE</scope>
    <source>
        <strain evidence="10">AH 40177</strain>
    </source>
</reference>
<keyword evidence="4 9" id="KW-0679">Respiratory chain</keyword>
<organism evidence="10 11">
    <name type="scientific">Rhodocollybia butyracea</name>
    <dbReference type="NCBI Taxonomy" id="206335"/>
    <lineage>
        <taxon>Eukaryota</taxon>
        <taxon>Fungi</taxon>
        <taxon>Dikarya</taxon>
        <taxon>Basidiomycota</taxon>
        <taxon>Agaricomycotina</taxon>
        <taxon>Agaricomycetes</taxon>
        <taxon>Agaricomycetidae</taxon>
        <taxon>Agaricales</taxon>
        <taxon>Marasmiineae</taxon>
        <taxon>Omphalotaceae</taxon>
        <taxon>Rhodocollybia</taxon>
    </lineage>
</organism>
<comment type="caution">
    <text evidence="10">The sequence shown here is derived from an EMBL/GenBank/DDBJ whole genome shotgun (WGS) entry which is preliminary data.</text>
</comment>
<keyword evidence="3 9" id="KW-0813">Transport</keyword>
<dbReference type="PANTHER" id="PTHR12022:SF0">
    <property type="entry name" value="CYTOCHROME B-C1 COMPLEX SUBUNIT 7"/>
    <property type="match status" value="1"/>
</dbReference>
<gene>
    <name evidence="10" type="ORF">BDP27DRAFT_1393266</name>
</gene>